<dbReference type="GO" id="GO:0009294">
    <property type="term" value="P:DNA-mediated transformation"/>
    <property type="evidence" value="ECO:0007669"/>
    <property type="project" value="InterPro"/>
</dbReference>
<evidence type="ECO:0000259" key="3">
    <source>
        <dbReference type="Pfam" id="PF02481"/>
    </source>
</evidence>
<feature type="domain" description="Smf/DprA SLOG" evidence="3">
    <location>
        <begin position="70"/>
        <end position="275"/>
    </location>
</feature>
<accession>A0A917FQS2</accession>
<evidence type="ECO:0000256" key="1">
    <source>
        <dbReference type="ARBA" id="ARBA00006525"/>
    </source>
</evidence>
<proteinExistence type="inferred from homology"/>
<evidence type="ECO:0000313" key="6">
    <source>
        <dbReference type="Proteomes" id="UP000632858"/>
    </source>
</evidence>
<organism evidence="5 6">
    <name type="scientific">Arenimonas maotaiensis</name>
    <dbReference type="NCBI Taxonomy" id="1446479"/>
    <lineage>
        <taxon>Bacteria</taxon>
        <taxon>Pseudomonadati</taxon>
        <taxon>Pseudomonadota</taxon>
        <taxon>Gammaproteobacteria</taxon>
        <taxon>Lysobacterales</taxon>
        <taxon>Lysobacteraceae</taxon>
        <taxon>Arenimonas</taxon>
    </lineage>
</organism>
<sequence length="370" mass="39338">MTDHALACLQLRLCDARSAAVREALDHYGNAPEAWHALQQRDRSLERGLRAKHALLERGLAWLQEPGSHLLAWHETDYPPALRHVASPPPFLFVRGRCELLWHPQVAIVGTRKPSAAGLECAHQFARHLAGIGYTVTSGLASGIDAAAHEGALSAGTTLAALATGPDLAFPRGHEELFEAICRHGAAITEHPPGVPALRSHFPARNRLIAGLSAGTLVIEAAIRSGALITARLAAELGKEVMAVPGSIHNPVAYGCHQLIRDGAFLVEQPEEVAHILAAAGGGLAAPIPAQSRPRLPPAPPEEPALNGAQRQLWQALGHDGVAVDTLCLRTGLTAADISSILMDMEISGWVENQCGRYHRTIRNAPPARG</sequence>
<dbReference type="EMBL" id="BMFO01000003">
    <property type="protein sequence ID" value="GGF95409.1"/>
    <property type="molecule type" value="Genomic_DNA"/>
</dbReference>
<dbReference type="AlphaFoldDB" id="A0A917FQS2"/>
<reference evidence="5" key="1">
    <citation type="journal article" date="2014" name="Int. J. Syst. Evol. Microbiol.">
        <title>Complete genome sequence of Corynebacterium casei LMG S-19264T (=DSM 44701T), isolated from a smear-ripened cheese.</title>
        <authorList>
            <consortium name="US DOE Joint Genome Institute (JGI-PGF)"/>
            <person name="Walter F."/>
            <person name="Albersmeier A."/>
            <person name="Kalinowski J."/>
            <person name="Ruckert C."/>
        </authorList>
    </citation>
    <scope>NUCLEOTIDE SEQUENCE</scope>
    <source>
        <strain evidence="5">CGMCC 1.12726</strain>
    </source>
</reference>
<dbReference type="PANTHER" id="PTHR43022">
    <property type="entry name" value="PROTEIN SMF"/>
    <property type="match status" value="1"/>
</dbReference>
<keyword evidence="6" id="KW-1185">Reference proteome</keyword>
<feature type="domain" description="DprA winged helix" evidence="4">
    <location>
        <begin position="297"/>
        <end position="354"/>
    </location>
</feature>
<dbReference type="RefSeq" id="WP_188449798.1">
    <property type="nucleotide sequence ID" value="NZ_BMFO01000003.1"/>
</dbReference>
<dbReference type="Gene3D" id="3.40.50.450">
    <property type="match status" value="1"/>
</dbReference>
<dbReference type="Gene3D" id="1.10.10.10">
    <property type="entry name" value="Winged helix-like DNA-binding domain superfamily/Winged helix DNA-binding domain"/>
    <property type="match status" value="1"/>
</dbReference>
<comment type="caution">
    <text evidence="5">The sequence shown here is derived from an EMBL/GenBank/DDBJ whole genome shotgun (WGS) entry which is preliminary data.</text>
</comment>
<gene>
    <name evidence="5" type="primary">smf</name>
    <name evidence="5" type="ORF">GCM10010960_16350</name>
</gene>
<evidence type="ECO:0000259" key="4">
    <source>
        <dbReference type="Pfam" id="PF17782"/>
    </source>
</evidence>
<dbReference type="InterPro" id="IPR036388">
    <property type="entry name" value="WH-like_DNA-bd_sf"/>
</dbReference>
<feature type="region of interest" description="Disordered" evidence="2">
    <location>
        <begin position="288"/>
        <end position="307"/>
    </location>
</feature>
<evidence type="ECO:0000256" key="2">
    <source>
        <dbReference type="SAM" id="MobiDB-lite"/>
    </source>
</evidence>
<comment type="similarity">
    <text evidence="1">Belongs to the DprA/Smf family.</text>
</comment>
<dbReference type="Proteomes" id="UP000632858">
    <property type="component" value="Unassembled WGS sequence"/>
</dbReference>
<dbReference type="Pfam" id="PF17782">
    <property type="entry name" value="WHD_DprA"/>
    <property type="match status" value="1"/>
</dbReference>
<dbReference type="NCBIfam" id="TIGR00732">
    <property type="entry name" value="dprA"/>
    <property type="match status" value="1"/>
</dbReference>
<evidence type="ECO:0000313" key="5">
    <source>
        <dbReference type="EMBL" id="GGF95409.1"/>
    </source>
</evidence>
<protein>
    <submittedName>
        <fullName evidence="5">DNA processing protein DprA</fullName>
    </submittedName>
</protein>
<dbReference type="InterPro" id="IPR057666">
    <property type="entry name" value="DrpA_SLOG"/>
</dbReference>
<dbReference type="InterPro" id="IPR041614">
    <property type="entry name" value="DprA_WH"/>
</dbReference>
<dbReference type="InterPro" id="IPR003488">
    <property type="entry name" value="DprA"/>
</dbReference>
<reference evidence="5" key="2">
    <citation type="submission" date="2020-09" db="EMBL/GenBank/DDBJ databases">
        <authorList>
            <person name="Sun Q."/>
            <person name="Zhou Y."/>
        </authorList>
    </citation>
    <scope>NUCLEOTIDE SEQUENCE</scope>
    <source>
        <strain evidence="5">CGMCC 1.12726</strain>
    </source>
</reference>
<dbReference type="PANTHER" id="PTHR43022:SF1">
    <property type="entry name" value="PROTEIN SMF"/>
    <property type="match status" value="1"/>
</dbReference>
<name>A0A917FQS2_9GAMM</name>
<dbReference type="SUPFAM" id="SSF102405">
    <property type="entry name" value="MCP/YpsA-like"/>
    <property type="match status" value="1"/>
</dbReference>
<dbReference type="Pfam" id="PF02481">
    <property type="entry name" value="DNA_processg_A"/>
    <property type="match status" value="1"/>
</dbReference>